<dbReference type="AlphaFoldDB" id="A0A8H4P479"/>
<keyword evidence="7 10" id="KW-0175">Coiled coil</keyword>
<evidence type="ECO:0000256" key="12">
    <source>
        <dbReference type="SAM" id="Phobius"/>
    </source>
</evidence>
<evidence type="ECO:0000313" key="14">
    <source>
        <dbReference type="EMBL" id="KAF4455476.1"/>
    </source>
</evidence>
<keyword evidence="6 12" id="KW-1133">Transmembrane helix</keyword>
<protein>
    <recommendedName>
        <fullName evidence="13">Sec20 C-terminal domain-containing protein</fullName>
    </recommendedName>
</protein>
<dbReference type="OrthoDB" id="46868at2759"/>
<feature type="region of interest" description="Disordered" evidence="11">
    <location>
        <begin position="352"/>
        <end position="397"/>
    </location>
</feature>
<evidence type="ECO:0000256" key="10">
    <source>
        <dbReference type="SAM" id="Coils"/>
    </source>
</evidence>
<evidence type="ECO:0000256" key="7">
    <source>
        <dbReference type="ARBA" id="ARBA00023054"/>
    </source>
</evidence>
<dbReference type="GO" id="GO:0005484">
    <property type="term" value="F:SNAP receptor activity"/>
    <property type="evidence" value="ECO:0007669"/>
    <property type="project" value="InterPro"/>
</dbReference>
<reference evidence="14" key="1">
    <citation type="submission" date="2020-01" db="EMBL/GenBank/DDBJ databases">
        <title>Identification and distribution of gene clusters putatively required for synthesis of sphingolipid metabolism inhibitors in phylogenetically diverse species of the filamentous fungus Fusarium.</title>
        <authorList>
            <person name="Kim H.-S."/>
            <person name="Busman M."/>
            <person name="Brown D.W."/>
            <person name="Divon H."/>
            <person name="Uhlig S."/>
            <person name="Proctor R.H."/>
        </authorList>
    </citation>
    <scope>NUCLEOTIDE SEQUENCE</scope>
    <source>
        <strain evidence="14">NRRL 53441</strain>
    </source>
</reference>
<dbReference type="InterPro" id="IPR005606">
    <property type="entry name" value="Sec20"/>
</dbReference>
<keyword evidence="3 12" id="KW-0812">Transmembrane</keyword>
<feature type="region of interest" description="Disordered" evidence="11">
    <location>
        <begin position="299"/>
        <end position="323"/>
    </location>
</feature>
<evidence type="ECO:0000256" key="11">
    <source>
        <dbReference type="SAM" id="MobiDB-lite"/>
    </source>
</evidence>
<keyword evidence="8 12" id="KW-0472">Membrane</keyword>
<dbReference type="InterPro" id="IPR056173">
    <property type="entry name" value="Sec20_C"/>
</dbReference>
<dbReference type="GO" id="GO:0031201">
    <property type="term" value="C:SNARE complex"/>
    <property type="evidence" value="ECO:0007669"/>
    <property type="project" value="TreeGrafter"/>
</dbReference>
<feature type="domain" description="Sec20 C-terminal" evidence="13">
    <location>
        <begin position="176"/>
        <end position="264"/>
    </location>
</feature>
<dbReference type="Pfam" id="PF03908">
    <property type="entry name" value="Sec20"/>
    <property type="match status" value="1"/>
</dbReference>
<evidence type="ECO:0000256" key="3">
    <source>
        <dbReference type="ARBA" id="ARBA00022692"/>
    </source>
</evidence>
<feature type="coiled-coil region" evidence="10">
    <location>
        <begin position="52"/>
        <end position="79"/>
    </location>
</feature>
<dbReference type="PANTHER" id="PTHR12825:SF0">
    <property type="entry name" value="VESICLE TRANSPORT PROTEIN SEC20"/>
    <property type="match status" value="1"/>
</dbReference>
<feature type="transmembrane region" description="Helical" evidence="12">
    <location>
        <begin position="273"/>
        <end position="292"/>
    </location>
</feature>
<dbReference type="Proteomes" id="UP000605986">
    <property type="component" value="Unassembled WGS sequence"/>
</dbReference>
<feature type="transmembrane region" description="Helical" evidence="12">
    <location>
        <begin position="243"/>
        <end position="261"/>
    </location>
</feature>
<accession>A0A8H4P479</accession>
<dbReference type="PANTHER" id="PTHR12825">
    <property type="entry name" value="BNIP1-RELATED"/>
    <property type="match status" value="1"/>
</dbReference>
<evidence type="ECO:0000256" key="9">
    <source>
        <dbReference type="ARBA" id="ARBA00037934"/>
    </source>
</evidence>
<comment type="caution">
    <text evidence="14">The sequence shown here is derived from an EMBL/GenBank/DDBJ whole genome shotgun (WGS) entry which is preliminary data.</text>
</comment>
<keyword evidence="15" id="KW-1185">Reference proteome</keyword>
<keyword evidence="5" id="KW-0931">ER-Golgi transport</keyword>
<proteinExistence type="inferred from homology"/>
<evidence type="ECO:0000256" key="4">
    <source>
        <dbReference type="ARBA" id="ARBA00022824"/>
    </source>
</evidence>
<name>A0A8H4P479_9HYPO</name>
<dbReference type="GO" id="GO:0006890">
    <property type="term" value="P:retrograde vesicle-mediated transport, Golgi to endoplasmic reticulum"/>
    <property type="evidence" value="ECO:0007669"/>
    <property type="project" value="InterPro"/>
</dbReference>
<dbReference type="EMBL" id="JAADJG010000090">
    <property type="protein sequence ID" value="KAF4455476.1"/>
    <property type="molecule type" value="Genomic_DNA"/>
</dbReference>
<keyword evidence="4" id="KW-0256">Endoplasmic reticulum</keyword>
<gene>
    <name evidence="14" type="ORF">F53441_2266</name>
</gene>
<evidence type="ECO:0000256" key="1">
    <source>
        <dbReference type="ARBA" id="ARBA00004163"/>
    </source>
</evidence>
<keyword evidence="2" id="KW-0813">Transport</keyword>
<evidence type="ECO:0000256" key="5">
    <source>
        <dbReference type="ARBA" id="ARBA00022892"/>
    </source>
</evidence>
<evidence type="ECO:0000256" key="2">
    <source>
        <dbReference type="ARBA" id="ARBA00022448"/>
    </source>
</evidence>
<evidence type="ECO:0000256" key="6">
    <source>
        <dbReference type="ARBA" id="ARBA00022989"/>
    </source>
</evidence>
<comment type="subcellular location">
    <subcellularLocation>
        <location evidence="1">Endoplasmic reticulum membrane</location>
        <topology evidence="1">Single-pass type IV membrane protein</topology>
    </subcellularLocation>
</comment>
<evidence type="ECO:0000313" key="15">
    <source>
        <dbReference type="Proteomes" id="UP000605986"/>
    </source>
</evidence>
<dbReference type="GO" id="GO:0005789">
    <property type="term" value="C:endoplasmic reticulum membrane"/>
    <property type="evidence" value="ECO:0007669"/>
    <property type="project" value="UniProtKB-SubCell"/>
</dbReference>
<feature type="compositionally biased region" description="Acidic residues" evidence="11">
    <location>
        <begin position="374"/>
        <end position="387"/>
    </location>
</feature>
<evidence type="ECO:0000259" key="13">
    <source>
        <dbReference type="Pfam" id="PF03908"/>
    </source>
</evidence>
<sequence>MSFEGLKERLTALQETTTQLKELIDQLGTLKFQPGFVPLTTDEESSESGELSAEIMSTLRDAEEEQELLQEEVEFLRGAEHDKARSKEDVEKIGKELEGCRLSFRKARLAAKQSLALAQRQEREILLTSFSQPTSENNSLYPDDEKFPRITRHHHHVQHQQSSLTEEDQQTVGASANVTNALRRTHDLIQAELARSEFAHETLTESSAALKQLNESYTDLDTMLASSKDLLGTLLRSQKSDTWYLQTTFYMLATTLAWLLFRRLVYGPMWWLIWLPLKLLFGLGASTGSAVMHAGSGKGKVEEAGPASKEVPVEGLPDNDLPTVKVGTEQKAEVLEEVDKIVNVVRETNELGNIPEGYKDNAGNPKKRMWEEPGVADEPEVMEEPEEFVPKYPRDEL</sequence>
<organism evidence="14 15">
    <name type="scientific">Fusarium austroafricanum</name>
    <dbReference type="NCBI Taxonomy" id="2364996"/>
    <lineage>
        <taxon>Eukaryota</taxon>
        <taxon>Fungi</taxon>
        <taxon>Dikarya</taxon>
        <taxon>Ascomycota</taxon>
        <taxon>Pezizomycotina</taxon>
        <taxon>Sordariomycetes</taxon>
        <taxon>Hypocreomycetidae</taxon>
        <taxon>Hypocreales</taxon>
        <taxon>Nectriaceae</taxon>
        <taxon>Fusarium</taxon>
        <taxon>Fusarium concolor species complex</taxon>
    </lineage>
</organism>
<comment type="similarity">
    <text evidence="9">Belongs to the SEC20 family.</text>
</comment>
<feature type="compositionally biased region" description="Basic and acidic residues" evidence="11">
    <location>
        <begin position="388"/>
        <end position="397"/>
    </location>
</feature>
<evidence type="ECO:0000256" key="8">
    <source>
        <dbReference type="ARBA" id="ARBA00023136"/>
    </source>
</evidence>